<dbReference type="PANTHER" id="PTHR32552">
    <property type="entry name" value="FERRICHROME IRON RECEPTOR-RELATED"/>
    <property type="match status" value="1"/>
</dbReference>
<dbReference type="InterPro" id="IPR012910">
    <property type="entry name" value="Plug_dom"/>
</dbReference>
<evidence type="ECO:0000259" key="7">
    <source>
        <dbReference type="Pfam" id="PF00593"/>
    </source>
</evidence>
<dbReference type="PANTHER" id="PTHR32552:SF82">
    <property type="entry name" value="FCUA PROTEIN"/>
    <property type="match status" value="1"/>
</dbReference>
<dbReference type="Proteomes" id="UP000776276">
    <property type="component" value="Unassembled WGS sequence"/>
</dbReference>
<evidence type="ECO:0000256" key="3">
    <source>
        <dbReference type="ARBA" id="ARBA00023170"/>
    </source>
</evidence>
<dbReference type="InterPro" id="IPR000531">
    <property type="entry name" value="Beta-barrel_TonB"/>
</dbReference>
<name>A0ABS6BGS4_9SPHN</name>
<keyword evidence="3 9" id="KW-0675">Receptor</keyword>
<feature type="chain" id="PRO_5045246330" evidence="6">
    <location>
        <begin position="23"/>
        <end position="722"/>
    </location>
</feature>
<dbReference type="EMBL" id="JAHKRT010000003">
    <property type="protein sequence ID" value="MBU3077498.1"/>
    <property type="molecule type" value="Genomic_DNA"/>
</dbReference>
<evidence type="ECO:0000256" key="6">
    <source>
        <dbReference type="SAM" id="SignalP"/>
    </source>
</evidence>
<proteinExistence type="inferred from homology"/>
<keyword evidence="4" id="KW-0998">Cell outer membrane</keyword>
<protein>
    <submittedName>
        <fullName evidence="9">TonB-dependent receptor</fullName>
    </submittedName>
</protein>
<dbReference type="RefSeq" id="WP_216322048.1">
    <property type="nucleotide sequence ID" value="NZ_JAHKRT010000003.1"/>
</dbReference>
<keyword evidence="6" id="KW-0732">Signal</keyword>
<keyword evidence="10" id="KW-1185">Reference proteome</keyword>
<feature type="domain" description="TonB-dependent receptor plug" evidence="8">
    <location>
        <begin position="55"/>
        <end position="151"/>
    </location>
</feature>
<evidence type="ECO:0000313" key="9">
    <source>
        <dbReference type="EMBL" id="MBU3077498.1"/>
    </source>
</evidence>
<keyword evidence="4" id="KW-0812">Transmembrane</keyword>
<comment type="subcellular location">
    <subcellularLocation>
        <location evidence="4">Cell outer membrane</location>
        <topology evidence="4">Multi-pass membrane protein</topology>
    </subcellularLocation>
</comment>
<accession>A0ABS6BGS4</accession>
<dbReference type="CDD" id="cd01347">
    <property type="entry name" value="ligand_gated_channel"/>
    <property type="match status" value="1"/>
</dbReference>
<feature type="signal peptide" evidence="6">
    <location>
        <begin position="1"/>
        <end position="22"/>
    </location>
</feature>
<organism evidence="9 10">
    <name type="scientific">Sphingomonas quercus</name>
    <dbReference type="NCBI Taxonomy" id="2842451"/>
    <lineage>
        <taxon>Bacteria</taxon>
        <taxon>Pseudomonadati</taxon>
        <taxon>Pseudomonadota</taxon>
        <taxon>Alphaproteobacteria</taxon>
        <taxon>Sphingomonadales</taxon>
        <taxon>Sphingomonadaceae</taxon>
        <taxon>Sphingomonas</taxon>
    </lineage>
</organism>
<dbReference type="Pfam" id="PF07715">
    <property type="entry name" value="Plug"/>
    <property type="match status" value="1"/>
</dbReference>
<evidence type="ECO:0000259" key="8">
    <source>
        <dbReference type="Pfam" id="PF07715"/>
    </source>
</evidence>
<dbReference type="PROSITE" id="PS52016">
    <property type="entry name" value="TONB_DEPENDENT_REC_3"/>
    <property type="match status" value="1"/>
</dbReference>
<feature type="domain" description="TonB-dependent receptor-like beta-barrel" evidence="7">
    <location>
        <begin position="306"/>
        <end position="689"/>
    </location>
</feature>
<evidence type="ECO:0000256" key="4">
    <source>
        <dbReference type="PROSITE-ProRule" id="PRU01360"/>
    </source>
</evidence>
<dbReference type="NCBIfam" id="TIGR01783">
    <property type="entry name" value="TonB-siderophor"/>
    <property type="match status" value="1"/>
</dbReference>
<dbReference type="InterPro" id="IPR010105">
    <property type="entry name" value="TonB_sidphr_rcpt"/>
</dbReference>
<keyword evidence="4" id="KW-1134">Transmembrane beta strand</keyword>
<gene>
    <name evidence="9" type="ORF">KOF26_06420</name>
</gene>
<evidence type="ECO:0000256" key="1">
    <source>
        <dbReference type="ARBA" id="ARBA00009810"/>
    </source>
</evidence>
<comment type="similarity">
    <text evidence="1 4 5">Belongs to the TonB-dependent receptor family.</text>
</comment>
<evidence type="ECO:0000256" key="2">
    <source>
        <dbReference type="ARBA" id="ARBA00023077"/>
    </source>
</evidence>
<sequence>MSAKLLPVVAVSTLALASPAFAQDDAEIIITAQKLNRTEVTRAGQLGALGDKLAEDVPFSIKSYNEALILNQQPQTLGQLLENDPSVRTTYGFGNAAEQFVIRGFTLNGDDVAIDGLYGIAPRQLVAPELYDSVQVLNGASAFLFGAAPGGSGIGGTVNLIPKRAGGSDLARVTASYTSDAHLGGSFDVARRLGPDGALGVRLNGAVRRGDVSVDDEFRSTYVAGGAVDWRGEAVRLSLDLAYQRIRVSRLRPKVALGAGVTAVPRVPRAKANFAQAWGYSNLRDLFGVAHAEWDIADNAMLYASFGARDGSETGIYDGLTVNDAATGDGTGSALFVPRTDNNEAGEAGIRVKLAAGGVSHEFNLGGSASWQVNRNAYDFLGGSGGFATNLYSPPVVPLPGSGFVGGDLDHPFPISRSRLTSAFASDAIGIWDDRILLTAGLRLQTIRTIGYDAATSLRSGGYDKDAVTPVIGLVVKPVAGVSLFANRIQALVAGDTAPNTASDANGNSIPVINAGEALPPYKSTQYEIGGKVRVGAINASVALFQTRRLRTYAAPDPAAPGFFRFAAFGEQRNRGVEFSLDGEVTEGLRLIGGLSVIDARLRDTGNAAEQGKKAPGVPDYLANANVEWDVPFMPALTLTGRVVRTGEQQVNALNTLEIPGWTRFDLGARYVVVVGGKPLTLRANVDNVANKRYWSSAFDTFSPQLLQGNPRTFKLSASIDL</sequence>
<keyword evidence="2 5" id="KW-0798">TonB box</keyword>
<comment type="caution">
    <text evidence="9">The sequence shown here is derived from an EMBL/GenBank/DDBJ whole genome shotgun (WGS) entry which is preliminary data.</text>
</comment>
<dbReference type="InterPro" id="IPR039426">
    <property type="entry name" value="TonB-dep_rcpt-like"/>
</dbReference>
<keyword evidence="4" id="KW-0813">Transport</keyword>
<evidence type="ECO:0000256" key="5">
    <source>
        <dbReference type="RuleBase" id="RU003357"/>
    </source>
</evidence>
<evidence type="ECO:0000313" key="10">
    <source>
        <dbReference type="Proteomes" id="UP000776276"/>
    </source>
</evidence>
<dbReference type="Pfam" id="PF00593">
    <property type="entry name" value="TonB_dep_Rec_b-barrel"/>
    <property type="match status" value="1"/>
</dbReference>
<keyword evidence="4 5" id="KW-0472">Membrane</keyword>
<reference evidence="9 10" key="1">
    <citation type="submission" date="2021-06" db="EMBL/GenBank/DDBJ databases">
        <title>Sphingomonas sp. XMGL2, whole genome shotgun sequencing project.</title>
        <authorList>
            <person name="Zhao G."/>
            <person name="Shen L."/>
        </authorList>
    </citation>
    <scope>NUCLEOTIDE SEQUENCE [LARGE SCALE GENOMIC DNA]</scope>
    <source>
        <strain evidence="9 10">XMGL2</strain>
    </source>
</reference>